<keyword evidence="3" id="KW-0808">Transferase</keyword>
<reference evidence="3 4" key="1">
    <citation type="submission" date="2020-08" db="EMBL/GenBank/DDBJ databases">
        <title>Sequencing the genomes of 1000 actinobacteria strains.</title>
        <authorList>
            <person name="Klenk H.-P."/>
        </authorList>
    </citation>
    <scope>NUCLEOTIDE SEQUENCE [LARGE SCALE GENOMIC DNA]</scope>
    <source>
        <strain evidence="3 4">DSM 45809</strain>
    </source>
</reference>
<dbReference type="GO" id="GO:0008168">
    <property type="term" value="F:methyltransferase activity"/>
    <property type="evidence" value="ECO:0007669"/>
    <property type="project" value="UniProtKB-KW"/>
</dbReference>
<dbReference type="RefSeq" id="WP_185039302.1">
    <property type="nucleotide sequence ID" value="NZ_BAABFG010000005.1"/>
</dbReference>
<organism evidence="3 4">
    <name type="scientific">Actinoplanes octamycinicus</name>
    <dbReference type="NCBI Taxonomy" id="135948"/>
    <lineage>
        <taxon>Bacteria</taxon>
        <taxon>Bacillati</taxon>
        <taxon>Actinomycetota</taxon>
        <taxon>Actinomycetes</taxon>
        <taxon>Micromonosporales</taxon>
        <taxon>Micromonosporaceae</taxon>
        <taxon>Actinoplanes</taxon>
    </lineage>
</organism>
<evidence type="ECO:0000313" key="4">
    <source>
        <dbReference type="Proteomes" id="UP000546162"/>
    </source>
</evidence>
<sequence length="247" mass="26039">MTPAEEFAASSRSDGGGIGSGEADAQSSRSDGGGIGSGEAGAQSSHEGGVPADHPLHGEGHWADYNAGQGDREVRETFRLAVELAGAGSGRTAVDLGCGAGRETRALLEGGWEVHAYDSDASMLAAVDRGNPRLNAHLLSFEQITELPRADLIYAGYSLPYQNRASFDRLWTLVRAALAPGGLLAVDLFGVRDAWAGNSDWTFLTAAEASGLAAGLKVEHWREEDEVGPAFSGPKHWHVFELIARRV</sequence>
<comment type="caution">
    <text evidence="3">The sequence shown here is derived from an EMBL/GenBank/DDBJ whole genome shotgun (WGS) entry which is preliminary data.</text>
</comment>
<gene>
    <name evidence="3" type="ORF">BJY16_002182</name>
</gene>
<dbReference type="GO" id="GO:0032259">
    <property type="term" value="P:methylation"/>
    <property type="evidence" value="ECO:0007669"/>
    <property type="project" value="UniProtKB-KW"/>
</dbReference>
<accession>A0A7W7M6F4</accession>
<dbReference type="InterPro" id="IPR029063">
    <property type="entry name" value="SAM-dependent_MTases_sf"/>
</dbReference>
<evidence type="ECO:0000259" key="2">
    <source>
        <dbReference type="Pfam" id="PF08242"/>
    </source>
</evidence>
<feature type="domain" description="Methyltransferase type 12" evidence="2">
    <location>
        <begin position="94"/>
        <end position="184"/>
    </location>
</feature>
<dbReference type="InterPro" id="IPR013217">
    <property type="entry name" value="Methyltransf_12"/>
</dbReference>
<protein>
    <submittedName>
        <fullName evidence="3">SAM-dependent methyltransferase</fullName>
    </submittedName>
</protein>
<proteinExistence type="predicted"/>
<evidence type="ECO:0000256" key="1">
    <source>
        <dbReference type="SAM" id="MobiDB-lite"/>
    </source>
</evidence>
<dbReference type="EMBL" id="JACHNB010000001">
    <property type="protein sequence ID" value="MBB4738723.1"/>
    <property type="molecule type" value="Genomic_DNA"/>
</dbReference>
<dbReference type="Gene3D" id="3.40.50.150">
    <property type="entry name" value="Vaccinia Virus protein VP39"/>
    <property type="match status" value="1"/>
</dbReference>
<dbReference type="AlphaFoldDB" id="A0A7W7M6F4"/>
<keyword evidence="4" id="KW-1185">Reference proteome</keyword>
<dbReference type="SUPFAM" id="SSF53335">
    <property type="entry name" value="S-adenosyl-L-methionine-dependent methyltransferases"/>
    <property type="match status" value="1"/>
</dbReference>
<evidence type="ECO:0000313" key="3">
    <source>
        <dbReference type="EMBL" id="MBB4738723.1"/>
    </source>
</evidence>
<name>A0A7W7M6F4_9ACTN</name>
<dbReference type="Proteomes" id="UP000546162">
    <property type="component" value="Unassembled WGS sequence"/>
</dbReference>
<keyword evidence="3" id="KW-0489">Methyltransferase</keyword>
<feature type="region of interest" description="Disordered" evidence="1">
    <location>
        <begin position="1"/>
        <end position="66"/>
    </location>
</feature>
<feature type="compositionally biased region" description="Low complexity" evidence="1">
    <location>
        <begin position="21"/>
        <end position="30"/>
    </location>
</feature>
<dbReference type="Pfam" id="PF08242">
    <property type="entry name" value="Methyltransf_12"/>
    <property type="match status" value="1"/>
</dbReference>
<dbReference type="CDD" id="cd02440">
    <property type="entry name" value="AdoMet_MTases"/>
    <property type="match status" value="1"/>
</dbReference>